<dbReference type="Proteomes" id="UP000306319">
    <property type="component" value="Unassembled WGS sequence"/>
</dbReference>
<dbReference type="EMBL" id="SRYB01000001">
    <property type="protein sequence ID" value="TGY80843.1"/>
    <property type="molecule type" value="Genomic_DNA"/>
</dbReference>
<sequence length="217" mass="24223">MDLIESLFYMIWRGIAIGILISAPMGPVGILCIQRTLDKGRRPGFYTGVGAAISDLFYCLLTGFGLSFIQEFLEHNQNVIQLVGSAVLIGFGIYLFKKNPASSLKPAVRPEPVSPKKNILGGFLFTFSNPLILFLIIGLFARFNFPVPEVKFYHYIIGFLAIFTGAVAWWWMVTFAIDKVRAHFNLRSMWLINRIIGTIILLFAIVGIVTGITNLIS</sequence>
<name>A0AC61RM60_9BACT</name>
<proteinExistence type="predicted"/>
<gene>
    <name evidence="1" type="ORF">E5331_00250</name>
</gene>
<reference evidence="1" key="1">
    <citation type="submission" date="2019-04" db="EMBL/GenBank/DDBJ databases">
        <title>Microbes associate with the intestines of laboratory mice.</title>
        <authorList>
            <person name="Navarre W."/>
            <person name="Wong E."/>
            <person name="Huang K."/>
            <person name="Tropini C."/>
            <person name="Ng K."/>
            <person name="Yu B."/>
        </authorList>
    </citation>
    <scope>NUCLEOTIDE SEQUENCE</scope>
    <source>
        <strain evidence="1">NM04_E33</strain>
    </source>
</reference>
<evidence type="ECO:0000313" key="2">
    <source>
        <dbReference type="Proteomes" id="UP000306319"/>
    </source>
</evidence>
<keyword evidence="2" id="KW-1185">Reference proteome</keyword>
<organism evidence="1 2">
    <name type="scientific">Lepagella muris</name>
    <dbReference type="NCBI Taxonomy" id="3032870"/>
    <lineage>
        <taxon>Bacteria</taxon>
        <taxon>Pseudomonadati</taxon>
        <taxon>Bacteroidota</taxon>
        <taxon>Bacteroidia</taxon>
        <taxon>Bacteroidales</taxon>
        <taxon>Muribaculaceae</taxon>
        <taxon>Lepagella</taxon>
    </lineage>
</organism>
<evidence type="ECO:0000313" key="1">
    <source>
        <dbReference type="EMBL" id="TGY80843.1"/>
    </source>
</evidence>
<protein>
    <submittedName>
        <fullName evidence="1">LysE family translocator</fullName>
    </submittedName>
</protein>
<comment type="caution">
    <text evidence="1">The sequence shown here is derived from an EMBL/GenBank/DDBJ whole genome shotgun (WGS) entry which is preliminary data.</text>
</comment>
<accession>A0AC61RM60</accession>